<evidence type="ECO:0000256" key="9">
    <source>
        <dbReference type="ARBA" id="ARBA00048504"/>
    </source>
</evidence>
<proteinExistence type="inferred from homology"/>
<dbReference type="InterPro" id="IPR029058">
    <property type="entry name" value="AB_hydrolase_fold"/>
</dbReference>
<evidence type="ECO:0000256" key="2">
    <source>
        <dbReference type="ARBA" id="ARBA00022801"/>
    </source>
</evidence>
<feature type="domain" description="AB hydrolase-1" evidence="12">
    <location>
        <begin position="45"/>
        <end position="290"/>
    </location>
</feature>
<dbReference type="Gene3D" id="3.40.50.1820">
    <property type="entry name" value="alpha/beta hydrolase"/>
    <property type="match status" value="1"/>
</dbReference>
<evidence type="ECO:0000313" key="15">
    <source>
        <dbReference type="WBParaSite" id="HPLM_0001259101-mRNA-1"/>
    </source>
</evidence>
<organism evidence="15">
    <name type="scientific">Haemonchus placei</name>
    <name type="common">Barber's pole worm</name>
    <dbReference type="NCBI Taxonomy" id="6290"/>
    <lineage>
        <taxon>Eukaryota</taxon>
        <taxon>Metazoa</taxon>
        <taxon>Ecdysozoa</taxon>
        <taxon>Nematoda</taxon>
        <taxon>Chromadorea</taxon>
        <taxon>Rhabditida</taxon>
        <taxon>Rhabditina</taxon>
        <taxon>Rhabditomorpha</taxon>
        <taxon>Strongyloidea</taxon>
        <taxon>Trichostrongylidae</taxon>
        <taxon>Haemonchus</taxon>
    </lineage>
</organism>
<evidence type="ECO:0000256" key="10">
    <source>
        <dbReference type="ARBA" id="ARBA00048513"/>
    </source>
</evidence>
<comment type="catalytic activity">
    <reaction evidence="5">
        <text>a 1,2-diacyl-sn-glycerol + H2O = a 2-acylglycerol + a fatty acid + H(+)</text>
        <dbReference type="Rhea" id="RHEA:33275"/>
        <dbReference type="ChEBI" id="CHEBI:15377"/>
        <dbReference type="ChEBI" id="CHEBI:15378"/>
        <dbReference type="ChEBI" id="CHEBI:17389"/>
        <dbReference type="ChEBI" id="CHEBI:17815"/>
        <dbReference type="ChEBI" id="CHEBI:28868"/>
        <dbReference type="EC" id="3.1.1.116"/>
    </reaction>
</comment>
<protein>
    <recommendedName>
        <fullName evidence="7">sn-1-specific diacylglycerol lipase ABHD11</fullName>
        <ecNumber evidence="3">3.1.1.116</ecNumber>
    </recommendedName>
    <alternativeName>
        <fullName evidence="4">Alpha/beta hydrolase domain-containing protein 11</fullName>
    </alternativeName>
</protein>
<evidence type="ECO:0000256" key="6">
    <source>
        <dbReference type="ARBA" id="ARBA00043742"/>
    </source>
</evidence>
<keyword evidence="2" id="KW-0378">Hydrolase</keyword>
<dbReference type="AlphaFoldDB" id="A0A0N4WMX4"/>
<comment type="catalytic activity">
    <reaction evidence="9">
        <text>1,2-didecanoylglycerol + H2O = decanoylglycerol + decanoate + H(+)</text>
        <dbReference type="Rhea" id="RHEA:48596"/>
        <dbReference type="ChEBI" id="CHEBI:11152"/>
        <dbReference type="ChEBI" id="CHEBI:15377"/>
        <dbReference type="ChEBI" id="CHEBI:15378"/>
        <dbReference type="ChEBI" id="CHEBI:27689"/>
        <dbReference type="ChEBI" id="CHEBI:90605"/>
    </reaction>
</comment>
<evidence type="ECO:0000256" key="3">
    <source>
        <dbReference type="ARBA" id="ARBA00026104"/>
    </source>
</evidence>
<comment type="catalytic activity">
    <reaction evidence="10">
        <text>1-octadecanoyl-2-(9Z-octadecenoyl)-sn-glycerol + H2O = 2-(9Z-octadecenoyl)-glycerol + octadecanoate + H(+)</text>
        <dbReference type="Rhea" id="RHEA:77103"/>
        <dbReference type="ChEBI" id="CHEBI:15377"/>
        <dbReference type="ChEBI" id="CHEBI:15378"/>
        <dbReference type="ChEBI" id="CHEBI:25629"/>
        <dbReference type="ChEBI" id="CHEBI:73990"/>
        <dbReference type="ChEBI" id="CHEBI:75468"/>
    </reaction>
</comment>
<evidence type="ECO:0000259" key="12">
    <source>
        <dbReference type="Pfam" id="PF12697"/>
    </source>
</evidence>
<dbReference type="PANTHER" id="PTHR46118">
    <property type="entry name" value="PROTEIN ABHD11"/>
    <property type="match status" value="1"/>
</dbReference>
<gene>
    <name evidence="13" type="ORF">HPLM_LOCUS12583</name>
</gene>
<comment type="catalytic activity">
    <reaction evidence="11">
        <text>1-octadecanoyl-2-(5Z,8Z,11Z,14Z-eicosatetraenoyl)-sn-glycerol + H2O = 2-(5Z,8Z,11Z,14Z-eicosatetraenoyl)-glycerol + octadecanoate + H(+)</text>
        <dbReference type="Rhea" id="RHEA:38507"/>
        <dbReference type="ChEBI" id="CHEBI:15377"/>
        <dbReference type="ChEBI" id="CHEBI:15378"/>
        <dbReference type="ChEBI" id="CHEBI:25629"/>
        <dbReference type="ChEBI" id="CHEBI:52392"/>
        <dbReference type="ChEBI" id="CHEBI:75728"/>
    </reaction>
</comment>
<comment type="catalytic activity">
    <reaction evidence="8">
        <text>1-octadecanoyl-2-(4Z,7Z,10Z,13Z,16Z,19Z-docosahexaenoyl)-sn-glycerol + H2O = 2-(4Z,7Z,10Z,13Z,16Z,19Z-docosahexaenoyl)-glycerol + octadecanoate + H(+)</text>
        <dbReference type="Rhea" id="RHEA:77107"/>
        <dbReference type="ChEBI" id="CHEBI:15377"/>
        <dbReference type="ChEBI" id="CHEBI:15378"/>
        <dbReference type="ChEBI" id="CHEBI:25629"/>
        <dbReference type="ChEBI" id="CHEBI:77129"/>
        <dbReference type="ChEBI" id="CHEBI:186738"/>
    </reaction>
</comment>
<evidence type="ECO:0000256" key="1">
    <source>
        <dbReference type="ARBA" id="ARBA00008645"/>
    </source>
</evidence>
<evidence type="ECO:0000256" key="5">
    <source>
        <dbReference type="ARBA" id="ARBA00043667"/>
    </source>
</evidence>
<dbReference type="Proteomes" id="UP000268014">
    <property type="component" value="Unassembled WGS sequence"/>
</dbReference>
<dbReference type="Pfam" id="PF12697">
    <property type="entry name" value="Abhydrolase_6"/>
    <property type="match status" value="1"/>
</dbReference>
<dbReference type="OrthoDB" id="8119704at2759"/>
<reference evidence="13 14" key="2">
    <citation type="submission" date="2018-11" db="EMBL/GenBank/DDBJ databases">
        <authorList>
            <consortium name="Pathogen Informatics"/>
        </authorList>
    </citation>
    <scope>NUCLEOTIDE SEQUENCE [LARGE SCALE GENOMIC DNA]</scope>
    <source>
        <strain evidence="13 14">MHpl1</strain>
    </source>
</reference>
<dbReference type="GO" id="GO:0052689">
    <property type="term" value="F:carboxylic ester hydrolase activity"/>
    <property type="evidence" value="ECO:0007669"/>
    <property type="project" value="TreeGrafter"/>
</dbReference>
<evidence type="ECO:0000256" key="7">
    <source>
        <dbReference type="ARBA" id="ARBA00044064"/>
    </source>
</evidence>
<dbReference type="EMBL" id="UZAF01017911">
    <property type="protein sequence ID" value="VDO46087.1"/>
    <property type="molecule type" value="Genomic_DNA"/>
</dbReference>
<dbReference type="WBParaSite" id="HPLM_0001259101-mRNA-1">
    <property type="protein sequence ID" value="HPLM_0001259101-mRNA-1"/>
    <property type="gene ID" value="HPLM_0001259101"/>
</dbReference>
<name>A0A0N4WMX4_HAEPC</name>
<sequence length="297" mass="33877">MWTRRPLALLWNFSNTRHRFSTGAALNLVSARYGDPQKDRKRPPLVICHGMFGQKQNWRSVSLALQRRLSCTVYAVDLRNHGESPWADSMKYEDMCEDVVAFLATISKETGFSSFRILGHSMGGRLVMRLAVEPSWQNSIDRLIVEDVSPKTYPGDFAAHMGFRKYIHAMAALDMSKSRRELLKDLEEIVPDKAIREFLLTNLAPSDVSGVSKWRCNLKAIDDNLETILRFSMPSGTFNGPTLFLYGEKSEYVRSDDKKYIKDYFPNVRFKGIPNAGHWVHAEQPAAFIDSVSSFLE</sequence>
<dbReference type="InterPro" id="IPR000073">
    <property type="entry name" value="AB_hydrolase_1"/>
</dbReference>
<dbReference type="PANTHER" id="PTHR46118:SF4">
    <property type="entry name" value="PROTEIN ABHD11"/>
    <property type="match status" value="1"/>
</dbReference>
<evidence type="ECO:0000313" key="14">
    <source>
        <dbReference type="Proteomes" id="UP000268014"/>
    </source>
</evidence>
<keyword evidence="14" id="KW-1185">Reference proteome</keyword>
<dbReference type="EC" id="3.1.1.116" evidence="3"/>
<dbReference type="OMA" id="FLGMSDN"/>
<dbReference type="GO" id="GO:0005739">
    <property type="term" value="C:mitochondrion"/>
    <property type="evidence" value="ECO:0007669"/>
    <property type="project" value="TreeGrafter"/>
</dbReference>
<reference evidence="15" key="1">
    <citation type="submission" date="2017-02" db="UniProtKB">
        <authorList>
            <consortium name="WormBaseParasite"/>
        </authorList>
    </citation>
    <scope>IDENTIFICATION</scope>
</reference>
<evidence type="ECO:0000313" key="13">
    <source>
        <dbReference type="EMBL" id="VDO46087.1"/>
    </source>
</evidence>
<evidence type="ECO:0000256" key="11">
    <source>
        <dbReference type="ARBA" id="ARBA00048919"/>
    </source>
</evidence>
<evidence type="ECO:0000256" key="8">
    <source>
        <dbReference type="ARBA" id="ARBA00048283"/>
    </source>
</evidence>
<comment type="catalytic activity">
    <reaction evidence="6">
        <text>a 1,3-diacyl-sn-glycerol + H2O = a 1-acyl-sn-glycerol + a fatty acid + H(+)</text>
        <dbReference type="Rhea" id="RHEA:38503"/>
        <dbReference type="ChEBI" id="CHEBI:15377"/>
        <dbReference type="ChEBI" id="CHEBI:15378"/>
        <dbReference type="ChEBI" id="CHEBI:28868"/>
        <dbReference type="ChEBI" id="CHEBI:64683"/>
        <dbReference type="ChEBI" id="CHEBI:77272"/>
    </reaction>
</comment>
<evidence type="ECO:0000256" key="4">
    <source>
        <dbReference type="ARBA" id="ARBA00042703"/>
    </source>
</evidence>
<accession>A0A0N4WMX4</accession>
<dbReference type="SUPFAM" id="SSF53474">
    <property type="entry name" value="alpha/beta-Hydrolases"/>
    <property type="match status" value="1"/>
</dbReference>
<dbReference type="STRING" id="6290.A0A0N4WMX4"/>
<comment type="similarity">
    <text evidence="1">Belongs to the AB hydrolase superfamily.</text>
</comment>